<dbReference type="SUPFAM" id="SSF46626">
    <property type="entry name" value="Cytochrome c"/>
    <property type="match status" value="1"/>
</dbReference>
<feature type="domain" description="Cytochrome c" evidence="7">
    <location>
        <begin position="98"/>
        <end position="189"/>
    </location>
</feature>
<evidence type="ECO:0000256" key="6">
    <source>
        <dbReference type="SAM" id="Phobius"/>
    </source>
</evidence>
<dbReference type="Proteomes" id="UP000003947">
    <property type="component" value="Unassembled WGS sequence"/>
</dbReference>
<keyword evidence="1 4" id="KW-0349">Heme</keyword>
<keyword evidence="3 4" id="KW-0408">Iron</keyword>
<dbReference type="EMBL" id="JH660645">
    <property type="protein sequence ID" value="EIM27169.1"/>
    <property type="molecule type" value="Genomic_DNA"/>
</dbReference>
<evidence type="ECO:0000259" key="7">
    <source>
        <dbReference type="PROSITE" id="PS51007"/>
    </source>
</evidence>
<protein>
    <submittedName>
        <fullName evidence="8">Cytochrome c2</fullName>
    </submittedName>
</protein>
<dbReference type="PATRIC" id="fig|864069.3.peg.4049"/>
<accession>I4YT77</accession>
<reference evidence="8 9" key="1">
    <citation type="submission" date="2012-02" db="EMBL/GenBank/DDBJ databases">
        <title>Improved High-Quality Draft sequence of Microvirga sp. WSM3557.</title>
        <authorList>
            <consortium name="US DOE Joint Genome Institute"/>
            <person name="Lucas S."/>
            <person name="Han J."/>
            <person name="Lapidus A."/>
            <person name="Cheng J.-F."/>
            <person name="Goodwin L."/>
            <person name="Pitluck S."/>
            <person name="Peters L."/>
            <person name="Zhang X."/>
            <person name="Detter J.C."/>
            <person name="Han C."/>
            <person name="Tapia R."/>
            <person name="Land M."/>
            <person name="Hauser L."/>
            <person name="Kyrpides N."/>
            <person name="Ivanova N."/>
            <person name="Pagani I."/>
            <person name="Brau L."/>
            <person name="Yates R."/>
            <person name="O'Hara G."/>
            <person name="Rui T."/>
            <person name="Howieson J."/>
            <person name="Reeve W."/>
            <person name="Woyke T."/>
        </authorList>
    </citation>
    <scope>NUCLEOTIDE SEQUENCE [LARGE SCALE GENOMIC DNA]</scope>
    <source>
        <strain evidence="8 9">WSM3557</strain>
    </source>
</reference>
<feature type="transmembrane region" description="Helical" evidence="6">
    <location>
        <begin position="58"/>
        <end position="80"/>
    </location>
</feature>
<dbReference type="GO" id="GO:0020037">
    <property type="term" value="F:heme binding"/>
    <property type="evidence" value="ECO:0007669"/>
    <property type="project" value="InterPro"/>
</dbReference>
<keyword evidence="6" id="KW-1133">Transmembrane helix</keyword>
<proteinExistence type="predicted"/>
<evidence type="ECO:0000256" key="1">
    <source>
        <dbReference type="ARBA" id="ARBA00022617"/>
    </source>
</evidence>
<dbReference type="RefSeq" id="WP_009763219.1">
    <property type="nucleotide sequence ID" value="NZ_CP141048.1"/>
</dbReference>
<keyword evidence="6" id="KW-0812">Transmembrane</keyword>
<evidence type="ECO:0000256" key="3">
    <source>
        <dbReference type="ARBA" id="ARBA00023004"/>
    </source>
</evidence>
<dbReference type="AlphaFoldDB" id="I4YT77"/>
<organism evidence="8 9">
    <name type="scientific">Microvirga lotononidis</name>
    <dbReference type="NCBI Taxonomy" id="864069"/>
    <lineage>
        <taxon>Bacteria</taxon>
        <taxon>Pseudomonadati</taxon>
        <taxon>Pseudomonadota</taxon>
        <taxon>Alphaproteobacteria</taxon>
        <taxon>Hyphomicrobiales</taxon>
        <taxon>Methylobacteriaceae</taxon>
        <taxon>Microvirga</taxon>
    </lineage>
</organism>
<dbReference type="STRING" id="864069.MicloDRAFT_00037240"/>
<sequence length="190" mass="20322">MPRGRPLALMAVPIAIRLAGIVLSVGRTGSGPPPGKETSPGRETSLRGMRMDRRTRSFLVWSSAALTLLLLIAGGIYVGYRVKSDRDARARAIALTGGDPDLGLRLAQRYGCVGCHIVPGIPGAQGRVGPTLQAYAARVYVGGVVPNSPDNLIRWIENPRSIDPQSAMPVTGISRDEARHVATYLYTLRP</sequence>
<dbReference type="InterPro" id="IPR036909">
    <property type="entry name" value="Cyt_c-like_dom_sf"/>
</dbReference>
<feature type="transmembrane region" description="Helical" evidence="6">
    <location>
        <begin position="7"/>
        <end position="26"/>
    </location>
</feature>
<name>I4YT77_9HYPH</name>
<dbReference type="GO" id="GO:0046872">
    <property type="term" value="F:metal ion binding"/>
    <property type="evidence" value="ECO:0007669"/>
    <property type="project" value="UniProtKB-KW"/>
</dbReference>
<evidence type="ECO:0000256" key="5">
    <source>
        <dbReference type="SAM" id="MobiDB-lite"/>
    </source>
</evidence>
<keyword evidence="2 4" id="KW-0479">Metal-binding</keyword>
<dbReference type="Gene3D" id="1.10.760.10">
    <property type="entry name" value="Cytochrome c-like domain"/>
    <property type="match status" value="1"/>
</dbReference>
<keyword evidence="9" id="KW-1185">Reference proteome</keyword>
<evidence type="ECO:0000256" key="4">
    <source>
        <dbReference type="PROSITE-ProRule" id="PRU00433"/>
    </source>
</evidence>
<feature type="region of interest" description="Disordered" evidence="5">
    <location>
        <begin position="27"/>
        <end position="48"/>
    </location>
</feature>
<dbReference type="GO" id="GO:0009055">
    <property type="term" value="F:electron transfer activity"/>
    <property type="evidence" value="ECO:0007669"/>
    <property type="project" value="InterPro"/>
</dbReference>
<dbReference type="HOGENOM" id="CLU_122806_1_0_5"/>
<evidence type="ECO:0000256" key="2">
    <source>
        <dbReference type="ARBA" id="ARBA00022723"/>
    </source>
</evidence>
<keyword evidence="6" id="KW-0472">Membrane</keyword>
<gene>
    <name evidence="8" type="ORF">MicloDRAFT_00037240</name>
</gene>
<dbReference type="PROSITE" id="PS51007">
    <property type="entry name" value="CYTC"/>
    <property type="match status" value="1"/>
</dbReference>
<evidence type="ECO:0000313" key="9">
    <source>
        <dbReference type="Proteomes" id="UP000003947"/>
    </source>
</evidence>
<dbReference type="eggNOG" id="COG3474">
    <property type="taxonomic scope" value="Bacteria"/>
</dbReference>
<dbReference type="InterPro" id="IPR009056">
    <property type="entry name" value="Cyt_c-like_dom"/>
</dbReference>
<evidence type="ECO:0000313" key="8">
    <source>
        <dbReference type="EMBL" id="EIM27169.1"/>
    </source>
</evidence>